<dbReference type="PANTHER" id="PTHR30477:SF8">
    <property type="entry name" value="METAL TRANSPORT SYSTEM MEMBRANE PROTEIN CT_070-RELATED"/>
    <property type="match status" value="1"/>
</dbReference>
<evidence type="ECO:0000256" key="4">
    <source>
        <dbReference type="ARBA" id="ARBA00022475"/>
    </source>
</evidence>
<feature type="transmembrane region" description="Helical" evidence="9">
    <location>
        <begin position="142"/>
        <end position="161"/>
    </location>
</feature>
<keyword evidence="7 9" id="KW-0472">Membrane</keyword>
<feature type="transmembrane region" description="Helical" evidence="9">
    <location>
        <begin position="33"/>
        <end position="52"/>
    </location>
</feature>
<dbReference type="InterPro" id="IPR037294">
    <property type="entry name" value="ABC_BtuC-like"/>
</dbReference>
<reference evidence="11" key="1">
    <citation type="submission" date="2017-08" db="EMBL/GenBank/DDBJ databases">
        <authorList>
            <person name="Huang Z."/>
        </authorList>
    </citation>
    <scope>NUCLEOTIDE SEQUENCE [LARGE SCALE GENOMIC DNA]</scope>
    <source>
        <strain evidence="11">SA5d-4</strain>
    </source>
</reference>
<evidence type="ECO:0000256" key="6">
    <source>
        <dbReference type="ARBA" id="ARBA00022989"/>
    </source>
</evidence>
<keyword evidence="3 8" id="KW-0813">Transport</keyword>
<protein>
    <submittedName>
        <fullName evidence="10">Iron ABC transporter</fullName>
    </submittedName>
</protein>
<dbReference type="SUPFAM" id="SSF81345">
    <property type="entry name" value="ABC transporter involved in vitamin B12 uptake, BtuC"/>
    <property type="match status" value="1"/>
</dbReference>
<dbReference type="Pfam" id="PF00950">
    <property type="entry name" value="ABC-3"/>
    <property type="match status" value="1"/>
</dbReference>
<dbReference type="Proteomes" id="UP000217083">
    <property type="component" value="Unassembled WGS sequence"/>
</dbReference>
<evidence type="ECO:0000256" key="3">
    <source>
        <dbReference type="ARBA" id="ARBA00022448"/>
    </source>
</evidence>
<evidence type="ECO:0000256" key="7">
    <source>
        <dbReference type="ARBA" id="ARBA00023136"/>
    </source>
</evidence>
<name>A0A263BZG8_9BACI</name>
<dbReference type="GO" id="GO:0055085">
    <property type="term" value="P:transmembrane transport"/>
    <property type="evidence" value="ECO:0007669"/>
    <property type="project" value="InterPro"/>
</dbReference>
<dbReference type="PANTHER" id="PTHR30477">
    <property type="entry name" value="ABC-TRANSPORTER METAL-BINDING PROTEIN"/>
    <property type="match status" value="1"/>
</dbReference>
<dbReference type="InterPro" id="IPR001626">
    <property type="entry name" value="ABC_TroCD"/>
</dbReference>
<evidence type="ECO:0000256" key="8">
    <source>
        <dbReference type="RuleBase" id="RU003943"/>
    </source>
</evidence>
<accession>A0A263BZG8</accession>
<feature type="transmembrane region" description="Helical" evidence="9">
    <location>
        <begin position="203"/>
        <end position="222"/>
    </location>
</feature>
<organism evidence="10 11">
    <name type="scientific">Lottiidibacillus patelloidae</name>
    <dbReference type="NCBI Taxonomy" id="2670334"/>
    <lineage>
        <taxon>Bacteria</taxon>
        <taxon>Bacillati</taxon>
        <taxon>Bacillota</taxon>
        <taxon>Bacilli</taxon>
        <taxon>Bacillales</taxon>
        <taxon>Bacillaceae</taxon>
        <taxon>Lottiidibacillus</taxon>
    </lineage>
</organism>
<comment type="caution">
    <text evidence="10">The sequence shown here is derived from an EMBL/GenBank/DDBJ whole genome shotgun (WGS) entry which is preliminary data.</text>
</comment>
<feature type="transmembrane region" description="Helical" evidence="9">
    <location>
        <begin position="87"/>
        <end position="108"/>
    </location>
</feature>
<comment type="similarity">
    <text evidence="2 8">Belongs to the ABC-3 integral membrane protein family.</text>
</comment>
<evidence type="ECO:0000313" key="10">
    <source>
        <dbReference type="EMBL" id="OZM58556.1"/>
    </source>
</evidence>
<keyword evidence="4" id="KW-1003">Cell membrane</keyword>
<reference evidence="10 11" key="2">
    <citation type="submission" date="2017-09" db="EMBL/GenBank/DDBJ databases">
        <title>Bacillus patelloidae sp. nov., isolated from the intestinal tract of a marine limpet.</title>
        <authorList>
            <person name="Liu R."/>
            <person name="Dong C."/>
            <person name="Shao Z."/>
        </authorList>
    </citation>
    <scope>NUCLEOTIDE SEQUENCE [LARGE SCALE GENOMIC DNA]</scope>
    <source>
        <strain evidence="10 11">SA5d-4</strain>
    </source>
</reference>
<feature type="transmembrane region" description="Helical" evidence="9">
    <location>
        <begin position="173"/>
        <end position="197"/>
    </location>
</feature>
<keyword evidence="11" id="KW-1185">Reference proteome</keyword>
<dbReference type="GO" id="GO:0043190">
    <property type="term" value="C:ATP-binding cassette (ABC) transporter complex"/>
    <property type="evidence" value="ECO:0007669"/>
    <property type="project" value="InterPro"/>
</dbReference>
<feature type="transmembrane region" description="Helical" evidence="9">
    <location>
        <begin position="58"/>
        <end position="75"/>
    </location>
</feature>
<evidence type="ECO:0000256" key="9">
    <source>
        <dbReference type="SAM" id="Phobius"/>
    </source>
</evidence>
<keyword evidence="6 9" id="KW-1133">Transmembrane helix</keyword>
<dbReference type="RefSeq" id="WP_094921622.1">
    <property type="nucleotide sequence ID" value="NZ_NPIA01000001.1"/>
</dbReference>
<evidence type="ECO:0000256" key="5">
    <source>
        <dbReference type="ARBA" id="ARBA00022692"/>
    </source>
</evidence>
<feature type="transmembrane region" description="Helical" evidence="9">
    <location>
        <begin position="229"/>
        <end position="248"/>
    </location>
</feature>
<dbReference type="EMBL" id="NPIA01000001">
    <property type="protein sequence ID" value="OZM58556.1"/>
    <property type="molecule type" value="Genomic_DNA"/>
</dbReference>
<gene>
    <name evidence="10" type="ORF">CIB95_03025</name>
</gene>
<dbReference type="GO" id="GO:0010043">
    <property type="term" value="P:response to zinc ion"/>
    <property type="evidence" value="ECO:0007669"/>
    <property type="project" value="TreeGrafter"/>
</dbReference>
<dbReference type="AlphaFoldDB" id="A0A263BZG8"/>
<comment type="subcellular location">
    <subcellularLocation>
        <location evidence="1 8">Cell membrane</location>
        <topology evidence="1 8">Multi-pass membrane protein</topology>
    </subcellularLocation>
</comment>
<evidence type="ECO:0000256" key="1">
    <source>
        <dbReference type="ARBA" id="ARBA00004651"/>
    </source>
</evidence>
<dbReference type="FunFam" id="1.10.3470.10:FF:000020">
    <property type="entry name" value="Manganese ABC transporter permease protein"/>
    <property type="match status" value="1"/>
</dbReference>
<proteinExistence type="inferred from homology"/>
<feature type="transmembrane region" description="Helical" evidence="9">
    <location>
        <begin position="6"/>
        <end position="26"/>
    </location>
</feature>
<evidence type="ECO:0000256" key="2">
    <source>
        <dbReference type="ARBA" id="ARBA00008034"/>
    </source>
</evidence>
<sequence>MSSAAWIMLTGSLVGISCGIVGCYLILRKMAMLADAISHTVLLGIVLAFLFTGSLSNVFMVIGAGVIGVFTAFLVQLLHSKGIQSDAAIGVVFTSMFAFGVVLVSLFAKQVHLDVEHVLYGEIAYVPWNTLTIAGMELGPQAVWVLSIILVINIILILFFYKEFKISSFDPQMAAAIGVPVVFIHYLLMGMTSLTAVSAFESVGAILVVAMLIVPGAAAYLLTDKLHIMLILSAIIGVLSAIAGYQIAYIFNVSIAGAMASAAGLIFFIVFIASPKHGLIAKRLATRNVSKEL</sequence>
<dbReference type="Gene3D" id="1.10.3470.10">
    <property type="entry name" value="ABC transporter involved in vitamin B12 uptake, BtuC"/>
    <property type="match status" value="1"/>
</dbReference>
<evidence type="ECO:0000313" key="11">
    <source>
        <dbReference type="Proteomes" id="UP000217083"/>
    </source>
</evidence>
<keyword evidence="5 8" id="KW-0812">Transmembrane</keyword>
<feature type="transmembrane region" description="Helical" evidence="9">
    <location>
        <begin position="254"/>
        <end position="273"/>
    </location>
</feature>
<dbReference type="CDD" id="cd06550">
    <property type="entry name" value="TM_ABC_iron-siderophores_like"/>
    <property type="match status" value="1"/>
</dbReference>